<proteinExistence type="predicted"/>
<accession>A0ABS7F3B2</accession>
<dbReference type="EMBL" id="JAHZUY010000029">
    <property type="protein sequence ID" value="MBW8270084.1"/>
    <property type="molecule type" value="Genomic_DNA"/>
</dbReference>
<reference evidence="1 2" key="1">
    <citation type="submission" date="2021-08" db="EMBL/GenBank/DDBJ databases">
        <title>Caldovatus sediminis gen. nov., sp. nov., a moderately thermophilic bacterium isolated from a hot spring.</title>
        <authorList>
            <person name="Hu C.-J."/>
            <person name="Li W.-J."/>
            <person name="Xian W.-D."/>
        </authorList>
    </citation>
    <scope>NUCLEOTIDE SEQUENCE [LARGE SCALE GENOMIC DNA]</scope>
    <source>
        <strain evidence="1 2">SYSU G05006</strain>
    </source>
</reference>
<name>A0ABS7F3B2_9PROT</name>
<dbReference type="Proteomes" id="UP001519924">
    <property type="component" value="Unassembled WGS sequence"/>
</dbReference>
<evidence type="ECO:0000313" key="2">
    <source>
        <dbReference type="Proteomes" id="UP001519924"/>
    </source>
</evidence>
<gene>
    <name evidence="1" type="ORF">K1J50_11365</name>
</gene>
<organism evidence="1 2">
    <name type="scientific">Caldovatus aquaticus</name>
    <dbReference type="NCBI Taxonomy" id="2865671"/>
    <lineage>
        <taxon>Bacteria</taxon>
        <taxon>Pseudomonadati</taxon>
        <taxon>Pseudomonadota</taxon>
        <taxon>Alphaproteobacteria</taxon>
        <taxon>Acetobacterales</taxon>
        <taxon>Roseomonadaceae</taxon>
        <taxon>Caldovatus</taxon>
    </lineage>
</organism>
<comment type="caution">
    <text evidence="1">The sequence shown here is derived from an EMBL/GenBank/DDBJ whole genome shotgun (WGS) entry which is preliminary data.</text>
</comment>
<feature type="non-terminal residue" evidence="1">
    <location>
        <position position="186"/>
    </location>
</feature>
<evidence type="ECO:0000313" key="1">
    <source>
        <dbReference type="EMBL" id="MBW8270084.1"/>
    </source>
</evidence>
<keyword evidence="2" id="KW-1185">Reference proteome</keyword>
<protein>
    <submittedName>
        <fullName evidence="1">Uncharacterized protein</fullName>
    </submittedName>
</protein>
<sequence length="186" mass="18687">MPAAAESRRYRAPSGLLRDLPHLPAFFPEAAILPAPWWAVFRRAADPALPLLLPASARRPLRRGGEGASGTAAGGEGGGIRAAPLVLLDAGLWQAPRFGRRRAPVALLAAPSRDAAADPLALVLAHGLGPQAGPLPSGARAAAAEAMALLAEARIGGATGLPDPGPQAGLGCGPGEAVLVVDPCRP</sequence>
<dbReference type="RefSeq" id="WP_220117832.1">
    <property type="nucleotide sequence ID" value="NZ_JAHZUY010000029.1"/>
</dbReference>